<dbReference type="FunFam" id="3.30.730.10:FF:000001">
    <property type="entry name" value="Ethylene-responsive transcription factor 2"/>
    <property type="match status" value="1"/>
</dbReference>
<keyword evidence="3" id="KW-0805">Transcription regulation</keyword>
<evidence type="ECO:0000313" key="8">
    <source>
        <dbReference type="EMBL" id="CAH9142851.1"/>
    </source>
</evidence>
<dbReference type="PRINTS" id="PR00367">
    <property type="entry name" value="ETHRSPELEMNT"/>
</dbReference>
<dbReference type="AlphaFoldDB" id="A0AAV0G5L0"/>
<dbReference type="InterPro" id="IPR036955">
    <property type="entry name" value="AP2/ERF_dom_sf"/>
</dbReference>
<keyword evidence="9" id="KW-1185">Reference proteome</keyword>
<comment type="subcellular location">
    <subcellularLocation>
        <location evidence="1">Nucleus</location>
    </subcellularLocation>
</comment>
<dbReference type="Proteomes" id="UP001152523">
    <property type="component" value="Unassembled WGS sequence"/>
</dbReference>
<evidence type="ECO:0000256" key="2">
    <source>
        <dbReference type="ARBA" id="ARBA00022821"/>
    </source>
</evidence>
<reference evidence="8" key="1">
    <citation type="submission" date="2022-07" db="EMBL/GenBank/DDBJ databases">
        <authorList>
            <person name="Macas J."/>
            <person name="Novak P."/>
            <person name="Neumann P."/>
        </authorList>
    </citation>
    <scope>NUCLEOTIDE SEQUENCE</scope>
</reference>
<keyword evidence="6" id="KW-0539">Nucleus</keyword>
<organism evidence="8 9">
    <name type="scientific">Cuscuta epithymum</name>
    <dbReference type="NCBI Taxonomy" id="186058"/>
    <lineage>
        <taxon>Eukaryota</taxon>
        <taxon>Viridiplantae</taxon>
        <taxon>Streptophyta</taxon>
        <taxon>Embryophyta</taxon>
        <taxon>Tracheophyta</taxon>
        <taxon>Spermatophyta</taxon>
        <taxon>Magnoliopsida</taxon>
        <taxon>eudicotyledons</taxon>
        <taxon>Gunneridae</taxon>
        <taxon>Pentapetalae</taxon>
        <taxon>asterids</taxon>
        <taxon>lamiids</taxon>
        <taxon>Solanales</taxon>
        <taxon>Convolvulaceae</taxon>
        <taxon>Cuscuteae</taxon>
        <taxon>Cuscuta</taxon>
        <taxon>Cuscuta subgen. Cuscuta</taxon>
    </lineage>
</organism>
<evidence type="ECO:0000313" key="9">
    <source>
        <dbReference type="Proteomes" id="UP001152523"/>
    </source>
</evidence>
<evidence type="ECO:0000256" key="5">
    <source>
        <dbReference type="ARBA" id="ARBA00023163"/>
    </source>
</evidence>
<proteinExistence type="predicted"/>
<feature type="domain" description="AP2/ERF" evidence="7">
    <location>
        <begin position="95"/>
        <end position="152"/>
    </location>
</feature>
<evidence type="ECO:0000256" key="3">
    <source>
        <dbReference type="ARBA" id="ARBA00023015"/>
    </source>
</evidence>
<dbReference type="GO" id="GO:0003700">
    <property type="term" value="F:DNA-binding transcription factor activity"/>
    <property type="evidence" value="ECO:0007669"/>
    <property type="project" value="InterPro"/>
</dbReference>
<dbReference type="Gene3D" id="3.30.730.10">
    <property type="entry name" value="AP2/ERF domain"/>
    <property type="match status" value="1"/>
</dbReference>
<protein>
    <recommendedName>
        <fullName evidence="7">AP2/ERF domain-containing protein</fullName>
    </recommendedName>
</protein>
<dbReference type="GO" id="GO:0009873">
    <property type="term" value="P:ethylene-activated signaling pathway"/>
    <property type="evidence" value="ECO:0007669"/>
    <property type="project" value="InterPro"/>
</dbReference>
<accession>A0AAV0G5L0</accession>
<keyword evidence="4" id="KW-0238">DNA-binding</keyword>
<dbReference type="InterPro" id="IPR016177">
    <property type="entry name" value="DNA-bd_dom_sf"/>
</dbReference>
<name>A0AAV0G5L0_9ASTE</name>
<dbReference type="EMBL" id="CAMAPF010001045">
    <property type="protein sequence ID" value="CAH9142851.1"/>
    <property type="molecule type" value="Genomic_DNA"/>
</dbReference>
<dbReference type="GO" id="GO:0006952">
    <property type="term" value="P:defense response"/>
    <property type="evidence" value="ECO:0007669"/>
    <property type="project" value="UniProtKB-KW"/>
</dbReference>
<dbReference type="GO" id="GO:0003677">
    <property type="term" value="F:DNA binding"/>
    <property type="evidence" value="ECO:0007669"/>
    <property type="project" value="UniProtKB-KW"/>
</dbReference>
<dbReference type="PANTHER" id="PTHR31190:SF445">
    <property type="entry name" value="ETHYLENE-RESPONSIVE TRANSCRIPTION FACTOR RAP2-6"/>
    <property type="match status" value="1"/>
</dbReference>
<dbReference type="SUPFAM" id="SSF54171">
    <property type="entry name" value="DNA-binding domain"/>
    <property type="match status" value="1"/>
</dbReference>
<comment type="caution">
    <text evidence="8">The sequence shown here is derived from an EMBL/GenBank/DDBJ whole genome shotgun (WGS) entry which is preliminary data.</text>
</comment>
<dbReference type="PANTHER" id="PTHR31190">
    <property type="entry name" value="DNA-BINDING DOMAIN"/>
    <property type="match status" value="1"/>
</dbReference>
<dbReference type="InterPro" id="IPR044808">
    <property type="entry name" value="ERF_plant"/>
</dbReference>
<gene>
    <name evidence="8" type="ORF">CEPIT_LOCUS40217</name>
</gene>
<dbReference type="Pfam" id="PF00847">
    <property type="entry name" value="AP2"/>
    <property type="match status" value="1"/>
</dbReference>
<dbReference type="SMART" id="SM00380">
    <property type="entry name" value="AP2"/>
    <property type="match status" value="1"/>
</dbReference>
<dbReference type="GO" id="GO:0005634">
    <property type="term" value="C:nucleus"/>
    <property type="evidence" value="ECO:0007669"/>
    <property type="project" value="UniProtKB-SubCell"/>
</dbReference>
<dbReference type="InterPro" id="IPR001471">
    <property type="entry name" value="AP2/ERF_dom"/>
</dbReference>
<keyword evidence="2" id="KW-0611">Plant defense</keyword>
<evidence type="ECO:0000256" key="6">
    <source>
        <dbReference type="ARBA" id="ARBA00023242"/>
    </source>
</evidence>
<dbReference type="PROSITE" id="PS51032">
    <property type="entry name" value="AP2_ERF"/>
    <property type="match status" value="1"/>
</dbReference>
<evidence type="ECO:0000256" key="1">
    <source>
        <dbReference type="ARBA" id="ARBA00004123"/>
    </source>
</evidence>
<keyword evidence="5" id="KW-0804">Transcription</keyword>
<sequence>MSVIVSALTDVVTGGTAQYHHPPATTPQRFWDAGVETQSAAPSSSNSPGYSGGECRVIRSMGMAATSEAASFVYSCGSNQSTEGGDSDIIETSRRYRGVRQRPWGKWAAEIRDPYRAARVWLGTFDTAEDAAQAYDQAALTFRGSKAKLNFPENVVGLLPPPTREHHKSE</sequence>
<dbReference type="CDD" id="cd00018">
    <property type="entry name" value="AP2"/>
    <property type="match status" value="1"/>
</dbReference>
<feature type="non-terminal residue" evidence="8">
    <location>
        <position position="170"/>
    </location>
</feature>
<evidence type="ECO:0000256" key="4">
    <source>
        <dbReference type="ARBA" id="ARBA00023125"/>
    </source>
</evidence>
<evidence type="ECO:0000259" key="7">
    <source>
        <dbReference type="PROSITE" id="PS51032"/>
    </source>
</evidence>